<dbReference type="Proteomes" id="UP000265618">
    <property type="component" value="Unassembled WGS sequence"/>
</dbReference>
<comment type="caution">
    <text evidence="1">The sequence shown here is derived from an EMBL/GenBank/DDBJ whole genome shotgun (WGS) entry which is preliminary data.</text>
</comment>
<dbReference type="EMBL" id="BDIP01009637">
    <property type="protein sequence ID" value="GIQ92406.1"/>
    <property type="molecule type" value="Genomic_DNA"/>
</dbReference>
<reference evidence="1 2" key="1">
    <citation type="journal article" date="2018" name="PLoS ONE">
        <title>The draft genome of Kipferlia bialata reveals reductive genome evolution in fornicate parasites.</title>
        <authorList>
            <person name="Tanifuji G."/>
            <person name="Takabayashi S."/>
            <person name="Kume K."/>
            <person name="Takagi M."/>
            <person name="Nakayama T."/>
            <person name="Kamikawa R."/>
            <person name="Inagaki Y."/>
            <person name="Hashimoto T."/>
        </authorList>
    </citation>
    <scope>NUCLEOTIDE SEQUENCE [LARGE SCALE GENOMIC DNA]</scope>
    <source>
        <strain evidence="1">NY0173</strain>
    </source>
</reference>
<organism evidence="1 2">
    <name type="scientific">Kipferlia bialata</name>
    <dbReference type="NCBI Taxonomy" id="797122"/>
    <lineage>
        <taxon>Eukaryota</taxon>
        <taxon>Metamonada</taxon>
        <taxon>Carpediemonas-like organisms</taxon>
        <taxon>Kipferlia</taxon>
    </lineage>
</organism>
<evidence type="ECO:0000313" key="1">
    <source>
        <dbReference type="EMBL" id="GIQ92406.1"/>
    </source>
</evidence>
<evidence type="ECO:0000313" key="2">
    <source>
        <dbReference type="Proteomes" id="UP000265618"/>
    </source>
</evidence>
<feature type="non-terminal residue" evidence="1">
    <location>
        <position position="90"/>
    </location>
</feature>
<sequence>YRERERERENLTLATETDTQREELASLQKELTDVHILKFGRVVDLAKLDGLSLCPEAEAIREETERRQAGIVAEQAQFEAELKAAKVYIV</sequence>
<feature type="non-terminal residue" evidence="1">
    <location>
        <position position="1"/>
    </location>
</feature>
<accession>A0A9K3DCU4</accession>
<name>A0A9K3DCU4_9EUKA</name>
<protein>
    <submittedName>
        <fullName evidence="1">Uncharacterized protein</fullName>
    </submittedName>
</protein>
<proteinExistence type="predicted"/>
<gene>
    <name evidence="1" type="ORF">KIPB_016164</name>
</gene>
<dbReference type="AlphaFoldDB" id="A0A9K3DCU4"/>
<keyword evidence="2" id="KW-1185">Reference proteome</keyword>